<evidence type="ECO:0000313" key="1">
    <source>
        <dbReference type="EMBL" id="KON96570.1"/>
    </source>
</evidence>
<accession>A0A0D1USC9</accession>
<dbReference type="GeneID" id="42306465"/>
<reference evidence="1 3" key="1">
    <citation type="submission" date="2015-07" db="EMBL/GenBank/DDBJ databases">
        <title>Fjat-14205 dsm 2895.</title>
        <authorList>
            <person name="Liu B."/>
            <person name="Wang J."/>
            <person name="Zhu Y."/>
            <person name="Liu G."/>
            <person name="Chen Q."/>
            <person name="Chen Z."/>
            <person name="Lan J."/>
            <person name="Che J."/>
            <person name="Ge C."/>
            <person name="Shi H."/>
            <person name="Pan Z."/>
            <person name="Liu X."/>
        </authorList>
    </citation>
    <scope>NUCLEOTIDE SEQUENCE [LARGE SCALE GENOMIC DNA]</scope>
    <source>
        <strain evidence="1 3">DSM 2895</strain>
    </source>
</reference>
<organism evidence="1 3">
    <name type="scientific">Aneurinibacillus migulanus</name>
    <name type="common">Bacillus migulanus</name>
    <dbReference type="NCBI Taxonomy" id="47500"/>
    <lineage>
        <taxon>Bacteria</taxon>
        <taxon>Bacillati</taxon>
        <taxon>Bacillota</taxon>
        <taxon>Bacilli</taxon>
        <taxon>Bacillales</taxon>
        <taxon>Paenibacillaceae</taxon>
        <taxon>Aneurinibacillus group</taxon>
        <taxon>Aneurinibacillus</taxon>
    </lineage>
</organism>
<dbReference type="EMBL" id="FNED01000019">
    <property type="protein sequence ID" value="SDJ48966.1"/>
    <property type="molecule type" value="Genomic_DNA"/>
</dbReference>
<dbReference type="PATRIC" id="fig|47500.12.peg.1031"/>
<dbReference type="OrthoDB" id="2679925at2"/>
<dbReference type="Proteomes" id="UP000037269">
    <property type="component" value="Unassembled WGS sequence"/>
</dbReference>
<dbReference type="EMBL" id="LGUG01000004">
    <property type="protein sequence ID" value="KON96570.1"/>
    <property type="molecule type" value="Genomic_DNA"/>
</dbReference>
<dbReference type="RefSeq" id="WP_043066547.1">
    <property type="nucleotide sequence ID" value="NZ_BJOA01000111.1"/>
</dbReference>
<proteinExistence type="predicted"/>
<name>A0A0D1USC9_ANEMI</name>
<dbReference type="AlphaFoldDB" id="A0A0D1USC9"/>
<evidence type="ECO:0000313" key="2">
    <source>
        <dbReference type="EMBL" id="SDJ48966.1"/>
    </source>
</evidence>
<evidence type="ECO:0000313" key="3">
    <source>
        <dbReference type="Proteomes" id="UP000037269"/>
    </source>
</evidence>
<dbReference type="STRING" id="47500.AF333_14900"/>
<gene>
    <name evidence="1" type="ORF">AF333_14900</name>
    <name evidence="2" type="ORF">SAMN04487909_1194</name>
</gene>
<keyword evidence="3" id="KW-1185">Reference proteome</keyword>
<dbReference type="Proteomes" id="UP000182836">
    <property type="component" value="Unassembled WGS sequence"/>
</dbReference>
<protein>
    <submittedName>
        <fullName evidence="1">Uncharacterized protein</fullName>
    </submittedName>
</protein>
<evidence type="ECO:0000313" key="4">
    <source>
        <dbReference type="Proteomes" id="UP000182836"/>
    </source>
</evidence>
<sequence>MENPYICKCGMYTYHCECLPATHSPYYDDLLHRLKHEQKEVIVGEEEVSAVLRLMPKNKEARLVLYPVQNGFYSVRVAHDAVHTIK</sequence>
<reference evidence="2 4" key="2">
    <citation type="submission" date="2016-10" db="EMBL/GenBank/DDBJ databases">
        <authorList>
            <person name="de Groot N.N."/>
        </authorList>
    </citation>
    <scope>NUCLEOTIDE SEQUENCE [LARGE SCALE GENOMIC DNA]</scope>
    <source>
        <strain evidence="2 4">DSM 2895</strain>
    </source>
</reference>